<feature type="compositionally biased region" description="Low complexity" evidence="1">
    <location>
        <begin position="246"/>
        <end position="261"/>
    </location>
</feature>
<proteinExistence type="predicted"/>
<evidence type="ECO:0000313" key="4">
    <source>
        <dbReference type="WBParaSite" id="HPBE_0000965701-mRNA-1"/>
    </source>
</evidence>
<keyword evidence="3" id="KW-1185">Reference proteome</keyword>
<feature type="compositionally biased region" description="Basic and acidic residues" evidence="1">
    <location>
        <begin position="117"/>
        <end position="127"/>
    </location>
</feature>
<name>A0A183FPT1_HELPZ</name>
<evidence type="ECO:0000256" key="1">
    <source>
        <dbReference type="SAM" id="MobiDB-lite"/>
    </source>
</evidence>
<feature type="compositionally biased region" description="Pro residues" evidence="1">
    <location>
        <begin position="194"/>
        <end position="206"/>
    </location>
</feature>
<dbReference type="Proteomes" id="UP000050761">
    <property type="component" value="Unassembled WGS sequence"/>
</dbReference>
<dbReference type="EMBL" id="UZAH01026505">
    <property type="protein sequence ID" value="VDO81703.1"/>
    <property type="molecule type" value="Genomic_DNA"/>
</dbReference>
<gene>
    <name evidence="2" type="ORF">HPBE_LOCUS9658</name>
</gene>
<protein>
    <submittedName>
        <fullName evidence="4">ZM domain-containing protein</fullName>
    </submittedName>
</protein>
<feature type="region of interest" description="Disordered" evidence="1">
    <location>
        <begin position="68"/>
        <end position="128"/>
    </location>
</feature>
<dbReference type="OrthoDB" id="5819643at2759"/>
<feature type="compositionally biased region" description="Low complexity" evidence="1">
    <location>
        <begin position="184"/>
        <end position="193"/>
    </location>
</feature>
<reference evidence="4" key="2">
    <citation type="submission" date="2019-09" db="UniProtKB">
        <authorList>
            <consortium name="WormBaseParasite"/>
        </authorList>
    </citation>
    <scope>IDENTIFICATION</scope>
</reference>
<evidence type="ECO:0000313" key="3">
    <source>
        <dbReference type="Proteomes" id="UP000050761"/>
    </source>
</evidence>
<feature type="compositionally biased region" description="Basic and acidic residues" evidence="1">
    <location>
        <begin position="276"/>
        <end position="286"/>
    </location>
</feature>
<reference evidence="2 3" key="1">
    <citation type="submission" date="2018-11" db="EMBL/GenBank/DDBJ databases">
        <authorList>
            <consortium name="Pathogen Informatics"/>
        </authorList>
    </citation>
    <scope>NUCLEOTIDE SEQUENCE [LARGE SCALE GENOMIC DNA]</scope>
</reference>
<accession>A0A3P7ZU21</accession>
<accession>A0A183FPT1</accession>
<evidence type="ECO:0000313" key="2">
    <source>
        <dbReference type="EMBL" id="VDO81703.1"/>
    </source>
</evidence>
<organism evidence="3 4">
    <name type="scientific">Heligmosomoides polygyrus</name>
    <name type="common">Parasitic roundworm</name>
    <dbReference type="NCBI Taxonomy" id="6339"/>
    <lineage>
        <taxon>Eukaryota</taxon>
        <taxon>Metazoa</taxon>
        <taxon>Ecdysozoa</taxon>
        <taxon>Nematoda</taxon>
        <taxon>Chromadorea</taxon>
        <taxon>Rhabditida</taxon>
        <taxon>Rhabditina</taxon>
        <taxon>Rhabditomorpha</taxon>
        <taxon>Strongyloidea</taxon>
        <taxon>Heligmosomidae</taxon>
        <taxon>Heligmosomoides</taxon>
    </lineage>
</organism>
<feature type="region of interest" description="Disordered" evidence="1">
    <location>
        <begin position="174"/>
        <end position="308"/>
    </location>
</feature>
<dbReference type="WBParaSite" id="HPBE_0000965701-mRNA-1">
    <property type="protein sequence ID" value="HPBE_0000965701-mRNA-1"/>
    <property type="gene ID" value="HPBE_0000965701"/>
</dbReference>
<sequence>MNPHNLHPFVYSQRYYHLAGGRQRMHHDVTTIPYLVTSPDKARPSVDSATLQHAAARLRKTGYYEQIRGDVPNLPDGRVDGPNQRVADGDRTHGSQFNQLDLDPPREQVHAAPAHSYRADSIGDVRGRANPSVKSYGYGEPSLPSSFDAVPKNLYQTFNNPSSKAFIENKLESPYRPSYNTAQPYSTTASYTSTPPPAPPPPPPPTNVYCHRNVSPQQAYAPPHYENQPYAPPNYDNRPPPPPPQQQQQPYTAATATQYRTSSPGGGYNYQSYTRESSHRQQDQHTRPSAAPVTLEWNTPYPEPPTSTHEYVHTVRRETHTRNAPEDFATTLRNQGLTSTQREANQYQSSTIRRDHLPFDVNHIYKVGILISMCSVEFLYLKKVTTAQLSSLEAIPYSQIVEQRHGAS</sequence>
<dbReference type="AlphaFoldDB" id="A0A183FPT1"/>